<gene>
    <name evidence="2" type="ORF">SAMN05216516_106162</name>
</gene>
<proteinExistence type="predicted"/>
<accession>A0A1I4YK06</accession>
<keyword evidence="3" id="KW-1185">Reference proteome</keyword>
<dbReference type="STRING" id="1367852.SAMN05216516_106162"/>
<evidence type="ECO:0000259" key="1">
    <source>
        <dbReference type="Pfam" id="PF00248"/>
    </source>
</evidence>
<dbReference type="EMBL" id="FOVC01000006">
    <property type="protein sequence ID" value="SFN38385.1"/>
    <property type="molecule type" value="Genomic_DNA"/>
</dbReference>
<protein>
    <submittedName>
        <fullName evidence="2">Aldo/keto reductase family protein</fullName>
    </submittedName>
</protein>
<dbReference type="InterPro" id="IPR023210">
    <property type="entry name" value="NADP_OxRdtase_dom"/>
</dbReference>
<dbReference type="InterPro" id="IPR036812">
    <property type="entry name" value="NAD(P)_OxRdtase_dom_sf"/>
</dbReference>
<sequence>MARGKLTRDWSESTRRSENDAFAMKIYQKAATMDKPVVDVVNHHSESQAYVALAWLMSKPVITAPPMGATKTEHLHSTWRVRFLLSAAEITKLKAFYLQHPVDGMIPPAGDSVDAHQTISRINFARHWSRRFSKTPLATGSADMAFGQPA</sequence>
<evidence type="ECO:0000313" key="3">
    <source>
        <dbReference type="Proteomes" id="UP000242222"/>
    </source>
</evidence>
<dbReference type="AlphaFoldDB" id="A0A1I4YK06"/>
<feature type="domain" description="NADP-dependent oxidoreductase" evidence="1">
    <location>
        <begin position="15"/>
        <end position="96"/>
    </location>
</feature>
<dbReference type="Pfam" id="PF00248">
    <property type="entry name" value="Aldo_ket_red"/>
    <property type="match status" value="1"/>
</dbReference>
<dbReference type="Gene3D" id="3.20.20.100">
    <property type="entry name" value="NADP-dependent oxidoreductase domain"/>
    <property type="match status" value="1"/>
</dbReference>
<reference evidence="3" key="1">
    <citation type="submission" date="2016-10" db="EMBL/GenBank/DDBJ databases">
        <authorList>
            <person name="Varghese N."/>
            <person name="Submissions S."/>
        </authorList>
    </citation>
    <scope>NUCLEOTIDE SEQUENCE [LARGE SCALE GENOMIC DNA]</scope>
    <source>
        <strain evidence="3">N6PO6</strain>
    </source>
</reference>
<name>A0A1I4YK06_9GAMM</name>
<dbReference type="Proteomes" id="UP000242222">
    <property type="component" value="Unassembled WGS sequence"/>
</dbReference>
<dbReference type="SUPFAM" id="SSF51430">
    <property type="entry name" value="NAD(P)-linked oxidoreductase"/>
    <property type="match status" value="1"/>
</dbReference>
<evidence type="ECO:0000313" key="2">
    <source>
        <dbReference type="EMBL" id="SFN38385.1"/>
    </source>
</evidence>
<organism evidence="2 3">
    <name type="scientific">Izhakiella capsodis</name>
    <dbReference type="NCBI Taxonomy" id="1367852"/>
    <lineage>
        <taxon>Bacteria</taxon>
        <taxon>Pseudomonadati</taxon>
        <taxon>Pseudomonadota</taxon>
        <taxon>Gammaproteobacteria</taxon>
        <taxon>Enterobacterales</taxon>
        <taxon>Erwiniaceae</taxon>
        <taxon>Izhakiella</taxon>
    </lineage>
</organism>